<dbReference type="Proteomes" id="UP001524944">
    <property type="component" value="Unassembled WGS sequence"/>
</dbReference>
<protein>
    <submittedName>
        <fullName evidence="2">(2Fe-2S)-binding protein</fullName>
    </submittedName>
</protein>
<accession>A0ABT1Y0W7</accession>
<sequence>MRIGAHPILDFQRGQKVSFYYDGQLIEGYTEETIAAALHAAGIRVLGHSPELHRPRGLFCAIGNCSSCLMVVNGEPNVRVCVEKVQPGMRVETQQGKGCLR</sequence>
<dbReference type="EMBL" id="JANPWE010000001">
    <property type="protein sequence ID" value="MCR6544512.1"/>
    <property type="molecule type" value="Genomic_DNA"/>
</dbReference>
<dbReference type="Gene3D" id="3.10.20.440">
    <property type="entry name" value="2Fe-2S iron-sulphur cluster binding domain, sarcosine oxidase, alpha subunit, N-terminal domain"/>
    <property type="match status" value="1"/>
</dbReference>
<comment type="caution">
    <text evidence="2">The sequence shown here is derived from an EMBL/GenBank/DDBJ whole genome shotgun (WGS) entry which is preliminary data.</text>
</comment>
<reference evidence="2 3" key="1">
    <citation type="submission" date="2022-08" db="EMBL/GenBank/DDBJ databases">
        <title>Proteogenomics of the novel Dehalobacterium formicoaceticum strain EZ94 highlights a key role of methyltransferases during anaerobic dichloromethane degradation.</title>
        <authorList>
            <person name="Wasmund K."/>
        </authorList>
    </citation>
    <scope>NUCLEOTIDE SEQUENCE [LARGE SCALE GENOMIC DNA]</scope>
    <source>
        <strain evidence="2 3">EZ94</strain>
    </source>
</reference>
<dbReference type="Pfam" id="PF13510">
    <property type="entry name" value="Fer2_4"/>
    <property type="match status" value="1"/>
</dbReference>
<proteinExistence type="predicted"/>
<dbReference type="InterPro" id="IPR042204">
    <property type="entry name" value="2Fe-2S-bd_N"/>
</dbReference>
<keyword evidence="3" id="KW-1185">Reference proteome</keyword>
<evidence type="ECO:0000313" key="3">
    <source>
        <dbReference type="Proteomes" id="UP001524944"/>
    </source>
</evidence>
<name>A0ABT1Y0W7_9FIRM</name>
<gene>
    <name evidence="2" type="ORF">NVS47_03115</name>
</gene>
<dbReference type="SUPFAM" id="SSF54292">
    <property type="entry name" value="2Fe-2S ferredoxin-like"/>
    <property type="match status" value="1"/>
</dbReference>
<evidence type="ECO:0000256" key="1">
    <source>
        <dbReference type="ARBA" id="ARBA00023002"/>
    </source>
</evidence>
<evidence type="ECO:0000313" key="2">
    <source>
        <dbReference type="EMBL" id="MCR6544512.1"/>
    </source>
</evidence>
<dbReference type="InterPro" id="IPR036010">
    <property type="entry name" value="2Fe-2S_ferredoxin-like_sf"/>
</dbReference>
<dbReference type="PROSITE" id="PS00197">
    <property type="entry name" value="2FE2S_FER_1"/>
    <property type="match status" value="1"/>
</dbReference>
<dbReference type="RefSeq" id="WP_089609974.1">
    <property type="nucleotide sequence ID" value="NZ_CP022121.1"/>
</dbReference>
<dbReference type="InterPro" id="IPR006058">
    <property type="entry name" value="2Fe2S_fd_BS"/>
</dbReference>
<organism evidence="2 3">
    <name type="scientific">Dehalobacterium formicoaceticum</name>
    <dbReference type="NCBI Taxonomy" id="51515"/>
    <lineage>
        <taxon>Bacteria</taxon>
        <taxon>Bacillati</taxon>
        <taxon>Bacillota</taxon>
        <taxon>Clostridia</taxon>
        <taxon>Eubacteriales</taxon>
        <taxon>Peptococcaceae</taxon>
        <taxon>Dehalobacterium</taxon>
    </lineage>
</organism>
<keyword evidence="1" id="KW-0560">Oxidoreductase</keyword>